<gene>
    <name evidence="3" type="ORF">SAMN05445850_8606</name>
</gene>
<dbReference type="STRING" id="157910.SAMN05445850_8606"/>
<keyword evidence="1" id="KW-0328">Glycosyltransferase</keyword>
<dbReference type="CDD" id="cd06533">
    <property type="entry name" value="Glyco_transf_WecG_TagA"/>
    <property type="match status" value="1"/>
</dbReference>
<dbReference type="GO" id="GO:0016758">
    <property type="term" value="F:hexosyltransferase activity"/>
    <property type="evidence" value="ECO:0007669"/>
    <property type="project" value="TreeGrafter"/>
</dbReference>
<dbReference type="EMBL" id="FNKX01000005">
    <property type="protein sequence ID" value="SDR63069.1"/>
    <property type="molecule type" value="Genomic_DNA"/>
</dbReference>
<dbReference type="Proteomes" id="UP000199365">
    <property type="component" value="Unassembled WGS sequence"/>
</dbReference>
<dbReference type="RefSeq" id="WP_090812924.1">
    <property type="nucleotide sequence ID" value="NZ_FNKX01000005.1"/>
</dbReference>
<dbReference type="InterPro" id="IPR004629">
    <property type="entry name" value="WecG_TagA_CpsF"/>
</dbReference>
<evidence type="ECO:0000256" key="1">
    <source>
        <dbReference type="ARBA" id="ARBA00022676"/>
    </source>
</evidence>
<dbReference type="Pfam" id="PF03808">
    <property type="entry name" value="Glyco_tran_WecG"/>
    <property type="match status" value="1"/>
</dbReference>
<dbReference type="PANTHER" id="PTHR34136:SF1">
    <property type="entry name" value="UDP-N-ACETYL-D-MANNOSAMINURONIC ACID TRANSFERASE"/>
    <property type="match status" value="1"/>
</dbReference>
<evidence type="ECO:0000313" key="3">
    <source>
        <dbReference type="EMBL" id="SDR63069.1"/>
    </source>
</evidence>
<name>A0A1H1KMW1_9BURK</name>
<proteinExistence type="predicted"/>
<reference evidence="4" key="1">
    <citation type="submission" date="2016-10" db="EMBL/GenBank/DDBJ databases">
        <authorList>
            <person name="Varghese N."/>
            <person name="Submissions S."/>
        </authorList>
    </citation>
    <scope>NUCLEOTIDE SEQUENCE [LARGE SCALE GENOMIC DNA]</scope>
    <source>
        <strain evidence="4">DUS833</strain>
    </source>
</reference>
<protein>
    <submittedName>
        <fullName evidence="3">N-acetylmannosaminyltransferase</fullName>
    </submittedName>
</protein>
<keyword evidence="4" id="KW-1185">Reference proteome</keyword>
<keyword evidence="2 3" id="KW-0808">Transferase</keyword>
<organism evidence="3 4">
    <name type="scientific">Paraburkholderia tuberum</name>
    <dbReference type="NCBI Taxonomy" id="157910"/>
    <lineage>
        <taxon>Bacteria</taxon>
        <taxon>Pseudomonadati</taxon>
        <taxon>Pseudomonadota</taxon>
        <taxon>Betaproteobacteria</taxon>
        <taxon>Burkholderiales</taxon>
        <taxon>Burkholderiaceae</taxon>
        <taxon>Paraburkholderia</taxon>
    </lineage>
</organism>
<evidence type="ECO:0000313" key="4">
    <source>
        <dbReference type="Proteomes" id="UP000199365"/>
    </source>
</evidence>
<sequence>MVRINLLGCPMDVTTMNETVALITERVRRGVFTQHVVVNAAKIVNARKDSELARSIKACDLINIDGMAVVWAARILGHYVPERVAGVDLFSRLIEESAQQRFRVFLLGASDAVVSRVAEICTERYPAVDIVGYHNGYFWDDERAVVEKIKTSKAQLLFVAITSPKKENFIHRWGSELGVSFVMGVGGTFDVVAGKVRRAPVWMQKGGLEWFHRVMQEPKRMFRRYAVTNSKFIYLVWHAWLSKIIRRHAHPSSIGGVE</sequence>
<dbReference type="AlphaFoldDB" id="A0A1H1KMW1"/>
<dbReference type="PANTHER" id="PTHR34136">
    <property type="match status" value="1"/>
</dbReference>
<evidence type="ECO:0000256" key="2">
    <source>
        <dbReference type="ARBA" id="ARBA00022679"/>
    </source>
</evidence>
<dbReference type="NCBIfam" id="TIGR00696">
    <property type="entry name" value="wecG_tagA_cpsF"/>
    <property type="match status" value="1"/>
</dbReference>
<accession>A0A1H1KMW1</accession>